<protein>
    <submittedName>
        <fullName evidence="1">Uncharacterized protein</fullName>
    </submittedName>
</protein>
<dbReference type="Gene3D" id="3.40.50.150">
    <property type="entry name" value="Vaccinia Virus protein VP39"/>
    <property type="match status" value="1"/>
</dbReference>
<dbReference type="EMBL" id="BARS01027167">
    <property type="protein sequence ID" value="GAG08853.1"/>
    <property type="molecule type" value="Genomic_DNA"/>
</dbReference>
<accession>X0V8P1</accession>
<comment type="caution">
    <text evidence="1">The sequence shown here is derived from an EMBL/GenBank/DDBJ whole genome shotgun (WGS) entry which is preliminary data.</text>
</comment>
<feature type="non-terminal residue" evidence="1">
    <location>
        <position position="266"/>
    </location>
</feature>
<gene>
    <name evidence="1" type="ORF">S01H1_42701</name>
</gene>
<evidence type="ECO:0000313" key="1">
    <source>
        <dbReference type="EMBL" id="GAG08853.1"/>
    </source>
</evidence>
<dbReference type="SUPFAM" id="SSF50998">
    <property type="entry name" value="Quinoprotein alcohol dehydrogenase-like"/>
    <property type="match status" value="1"/>
</dbReference>
<reference evidence="1" key="1">
    <citation type="journal article" date="2014" name="Front. Microbiol.">
        <title>High frequency of phylogenetically diverse reductive dehalogenase-homologous genes in deep subseafloor sedimentary metagenomes.</title>
        <authorList>
            <person name="Kawai M."/>
            <person name="Futagami T."/>
            <person name="Toyoda A."/>
            <person name="Takaki Y."/>
            <person name="Nishi S."/>
            <person name="Hori S."/>
            <person name="Arai W."/>
            <person name="Tsubouchi T."/>
            <person name="Morono Y."/>
            <person name="Uchiyama I."/>
            <person name="Ito T."/>
            <person name="Fujiyama A."/>
            <person name="Inagaki F."/>
            <person name="Takami H."/>
        </authorList>
    </citation>
    <scope>NUCLEOTIDE SEQUENCE</scope>
    <source>
        <strain evidence="1">Expedition CK06-06</strain>
    </source>
</reference>
<organism evidence="1">
    <name type="scientific">marine sediment metagenome</name>
    <dbReference type="NCBI Taxonomy" id="412755"/>
    <lineage>
        <taxon>unclassified sequences</taxon>
        <taxon>metagenomes</taxon>
        <taxon>ecological metagenomes</taxon>
    </lineage>
</organism>
<dbReference type="AlphaFoldDB" id="X0V8P1"/>
<dbReference type="SUPFAM" id="SSF53335">
    <property type="entry name" value="S-adenosyl-L-methionine-dependent methyltransferases"/>
    <property type="match status" value="1"/>
</dbReference>
<feature type="non-terminal residue" evidence="1">
    <location>
        <position position="1"/>
    </location>
</feature>
<sequence length="266" mass="29593">FLALGILLLSVAVLKAADTARRNPQRALAQQIIEATSVKGGLIVHLGCDDGRLTAALRQDDSYLVHGLDRDAENVEQTRKYIHSLGVYGKVTADRLSGRRLPYVDNLVNLVVAKEPGQVPMDELVRVLCPNGVAYVQQNGEWTKTVKPRPSEIDQWTHCLHDATNNAVAHDDVVGPPRRLQWVGSPRWSRHHDNMSSVSAVVSSGGRVFTIFDEGSRSSIFLPSKWTLIARDAFNGVILWKRPIPKWHVRLWPLKSGPAQLARRLV</sequence>
<dbReference type="InterPro" id="IPR029063">
    <property type="entry name" value="SAM-dependent_MTases_sf"/>
</dbReference>
<name>X0V8P1_9ZZZZ</name>
<proteinExistence type="predicted"/>
<dbReference type="InterPro" id="IPR011047">
    <property type="entry name" value="Quinoprotein_ADH-like_sf"/>
</dbReference>